<evidence type="ECO:0000313" key="3">
    <source>
        <dbReference type="Proteomes" id="UP000228867"/>
    </source>
</evidence>
<dbReference type="EMBL" id="PCWR01000067">
    <property type="protein sequence ID" value="PIR06115.1"/>
    <property type="molecule type" value="Genomic_DNA"/>
</dbReference>
<dbReference type="InterPro" id="IPR051404">
    <property type="entry name" value="TA_system_antitoxin"/>
</dbReference>
<comment type="caution">
    <text evidence="2">The sequence shown here is derived from an EMBL/GenBank/DDBJ whole genome shotgun (WGS) entry which is preliminary data.</text>
</comment>
<dbReference type="PANTHER" id="PTHR34504">
    <property type="entry name" value="ANTITOXIN HICB"/>
    <property type="match status" value="1"/>
</dbReference>
<reference evidence="2 3" key="1">
    <citation type="submission" date="2017-09" db="EMBL/GenBank/DDBJ databases">
        <title>Depth-based differentiation of microbial function through sediment-hosted aquifers and enrichment of novel symbionts in the deep terrestrial subsurface.</title>
        <authorList>
            <person name="Probst A.J."/>
            <person name="Ladd B."/>
            <person name="Jarett J.K."/>
            <person name="Geller-Mcgrath D.E."/>
            <person name="Sieber C.M."/>
            <person name="Emerson J.B."/>
            <person name="Anantharaman K."/>
            <person name="Thomas B.C."/>
            <person name="Malmstrom R."/>
            <person name="Stieglmeier M."/>
            <person name="Klingl A."/>
            <person name="Woyke T."/>
            <person name="Ryan C.M."/>
            <person name="Banfield J.F."/>
        </authorList>
    </citation>
    <scope>NUCLEOTIDE SEQUENCE [LARGE SCALE GENOMIC DNA]</scope>
    <source>
        <strain evidence="2">CG11_big_fil_rev_8_21_14_0_20_38_23</strain>
    </source>
</reference>
<dbReference type="PANTHER" id="PTHR34504:SF2">
    <property type="entry name" value="UPF0150 PROTEIN SSL0259"/>
    <property type="match status" value="1"/>
</dbReference>
<dbReference type="AlphaFoldDB" id="A0A2H0ND73"/>
<dbReference type="InterPro" id="IPR035069">
    <property type="entry name" value="TTHA1013/TTHA0281-like"/>
</dbReference>
<evidence type="ECO:0000313" key="2">
    <source>
        <dbReference type="EMBL" id="PIR06115.1"/>
    </source>
</evidence>
<name>A0A2H0ND73_9BACT</name>
<sequence length="74" mass="8656">MRNYHFSIIIEQDKDGYFVFCPELQGCYSQGDTYEEALANIKDAIKLHLEDRIQNREELPEERFVSLSTVEVAV</sequence>
<gene>
    <name evidence="2" type="ORF">COV54_03375</name>
</gene>
<organism evidence="2 3">
    <name type="scientific">Candidatus Jorgensenbacteria bacterium CG11_big_fil_rev_8_21_14_0_20_38_23</name>
    <dbReference type="NCBI Taxonomy" id="1974594"/>
    <lineage>
        <taxon>Bacteria</taxon>
        <taxon>Candidatus Joergenseniibacteriota</taxon>
    </lineage>
</organism>
<proteinExistence type="predicted"/>
<protein>
    <submittedName>
        <fullName evidence="2">HicB family protein</fullName>
    </submittedName>
</protein>
<dbReference type="InterPro" id="IPR031807">
    <property type="entry name" value="HicB-like"/>
</dbReference>
<feature type="domain" description="HicB-like antitoxin of toxin-antitoxin system" evidence="1">
    <location>
        <begin position="6"/>
        <end position="63"/>
    </location>
</feature>
<evidence type="ECO:0000259" key="1">
    <source>
        <dbReference type="Pfam" id="PF15919"/>
    </source>
</evidence>
<dbReference type="Gene3D" id="3.30.160.250">
    <property type="match status" value="1"/>
</dbReference>
<dbReference type="Proteomes" id="UP000228867">
    <property type="component" value="Unassembled WGS sequence"/>
</dbReference>
<dbReference type="SUPFAM" id="SSF143100">
    <property type="entry name" value="TTHA1013/TTHA0281-like"/>
    <property type="match status" value="1"/>
</dbReference>
<dbReference type="Pfam" id="PF15919">
    <property type="entry name" value="HicB_lk_antitox"/>
    <property type="match status" value="1"/>
</dbReference>
<accession>A0A2H0ND73</accession>